<feature type="domain" description="CTP synthase N-terminal" evidence="2">
    <location>
        <begin position="63"/>
        <end position="98"/>
    </location>
</feature>
<name>A0A6A2YQH0_HIBSY</name>
<feature type="domain" description="CTP synthase N-terminal" evidence="2">
    <location>
        <begin position="2"/>
        <end position="51"/>
    </location>
</feature>
<protein>
    <recommendedName>
        <fullName evidence="2">CTP synthase N-terminal domain-containing protein</fullName>
    </recommendedName>
</protein>
<keyword evidence="1" id="KW-1133">Transmembrane helix</keyword>
<dbReference type="EMBL" id="VEPZ02001303">
    <property type="protein sequence ID" value="KAE8681644.1"/>
    <property type="molecule type" value="Genomic_DNA"/>
</dbReference>
<comment type="caution">
    <text evidence="3">The sequence shown here is derived from an EMBL/GenBank/DDBJ whole genome shotgun (WGS) entry which is preliminary data.</text>
</comment>
<dbReference type="GO" id="GO:0042802">
    <property type="term" value="F:identical protein binding"/>
    <property type="evidence" value="ECO:0007669"/>
    <property type="project" value="TreeGrafter"/>
</dbReference>
<dbReference type="InterPro" id="IPR027417">
    <property type="entry name" value="P-loop_NTPase"/>
</dbReference>
<dbReference type="InterPro" id="IPR017456">
    <property type="entry name" value="CTP_synthase_N"/>
</dbReference>
<gene>
    <name evidence="3" type="ORF">F3Y22_tig00111311pilonHSYRG00209</name>
</gene>
<dbReference type="GO" id="GO:0019856">
    <property type="term" value="P:pyrimidine nucleobase biosynthetic process"/>
    <property type="evidence" value="ECO:0007669"/>
    <property type="project" value="TreeGrafter"/>
</dbReference>
<organism evidence="3 4">
    <name type="scientific">Hibiscus syriacus</name>
    <name type="common">Rose of Sharon</name>
    <dbReference type="NCBI Taxonomy" id="106335"/>
    <lineage>
        <taxon>Eukaryota</taxon>
        <taxon>Viridiplantae</taxon>
        <taxon>Streptophyta</taxon>
        <taxon>Embryophyta</taxon>
        <taxon>Tracheophyta</taxon>
        <taxon>Spermatophyta</taxon>
        <taxon>Magnoliopsida</taxon>
        <taxon>eudicotyledons</taxon>
        <taxon>Gunneridae</taxon>
        <taxon>Pentapetalae</taxon>
        <taxon>rosids</taxon>
        <taxon>malvids</taxon>
        <taxon>Malvales</taxon>
        <taxon>Malvaceae</taxon>
        <taxon>Malvoideae</taxon>
        <taxon>Hibiscus</taxon>
    </lineage>
</organism>
<keyword evidence="1" id="KW-0472">Membrane</keyword>
<dbReference type="GO" id="GO:0006241">
    <property type="term" value="P:CTP biosynthetic process"/>
    <property type="evidence" value="ECO:0007669"/>
    <property type="project" value="TreeGrafter"/>
</dbReference>
<evidence type="ECO:0000259" key="2">
    <source>
        <dbReference type="Pfam" id="PF06418"/>
    </source>
</evidence>
<reference evidence="3" key="1">
    <citation type="submission" date="2019-09" db="EMBL/GenBank/DDBJ databases">
        <title>Draft genome information of white flower Hibiscus syriacus.</title>
        <authorList>
            <person name="Kim Y.-M."/>
        </authorList>
    </citation>
    <scope>NUCLEOTIDE SEQUENCE [LARGE SCALE GENOMIC DNA]</scope>
    <source>
        <strain evidence="3">YM2019G1</strain>
    </source>
</reference>
<dbReference type="AlphaFoldDB" id="A0A6A2YQH0"/>
<feature type="transmembrane region" description="Helical" evidence="1">
    <location>
        <begin position="47"/>
        <end position="66"/>
    </location>
</feature>
<sequence length="112" mass="12018">MKYVLVTGGVVSGLGKGVTASSIGVVLKDCGLRVTSIKIDPYLNIDAGPFLLLNMGKFLFLMTFVLEKERRGDYLGKTVQVVPLITDAIKDWIQSVSHIPVDGKVGPAISVK</sequence>
<dbReference type="GO" id="GO:0003883">
    <property type="term" value="F:CTP synthase activity"/>
    <property type="evidence" value="ECO:0007669"/>
    <property type="project" value="InterPro"/>
</dbReference>
<proteinExistence type="predicted"/>
<dbReference type="SUPFAM" id="SSF52540">
    <property type="entry name" value="P-loop containing nucleoside triphosphate hydrolases"/>
    <property type="match status" value="1"/>
</dbReference>
<keyword evidence="4" id="KW-1185">Reference proteome</keyword>
<dbReference type="Gene3D" id="3.40.50.300">
    <property type="entry name" value="P-loop containing nucleotide triphosphate hydrolases"/>
    <property type="match status" value="2"/>
</dbReference>
<keyword evidence="1" id="KW-0812">Transmembrane</keyword>
<evidence type="ECO:0000256" key="1">
    <source>
        <dbReference type="SAM" id="Phobius"/>
    </source>
</evidence>
<accession>A0A6A2YQH0</accession>
<dbReference type="Proteomes" id="UP000436088">
    <property type="component" value="Unassembled WGS sequence"/>
</dbReference>
<dbReference type="PANTHER" id="PTHR11550">
    <property type="entry name" value="CTP SYNTHASE"/>
    <property type="match status" value="1"/>
</dbReference>
<dbReference type="PANTHER" id="PTHR11550:SF0">
    <property type="entry name" value="CTP SYNTHASE-RELATED"/>
    <property type="match status" value="1"/>
</dbReference>
<evidence type="ECO:0000313" key="4">
    <source>
        <dbReference type="Proteomes" id="UP000436088"/>
    </source>
</evidence>
<dbReference type="Pfam" id="PF06418">
    <property type="entry name" value="CTP_synth_N"/>
    <property type="match status" value="2"/>
</dbReference>
<evidence type="ECO:0000313" key="3">
    <source>
        <dbReference type="EMBL" id="KAE8681644.1"/>
    </source>
</evidence>
<dbReference type="InterPro" id="IPR004468">
    <property type="entry name" value="CTP_synthase"/>
</dbReference>